<keyword evidence="3" id="KW-0963">Cytoplasm</keyword>
<dbReference type="OrthoDB" id="422427at2759"/>
<name>A0A0M3K9G0_ANISI</name>
<evidence type="ECO:0000313" key="10">
    <source>
        <dbReference type="WBParaSite" id="ASIM_0001760401-mRNA-1"/>
    </source>
</evidence>
<evidence type="ECO:0000256" key="1">
    <source>
        <dbReference type="ARBA" id="ARBA00004123"/>
    </source>
</evidence>
<dbReference type="Proteomes" id="UP000267096">
    <property type="component" value="Unassembled WGS sequence"/>
</dbReference>
<keyword evidence="5" id="KW-0539">Nucleus</keyword>
<dbReference type="AlphaFoldDB" id="A0A0M3K9G0"/>
<keyword evidence="4" id="KW-0736">Signalosome</keyword>
<dbReference type="InterPro" id="IPR045135">
    <property type="entry name" value="Rpn7_N"/>
</dbReference>
<evidence type="ECO:0000313" key="8">
    <source>
        <dbReference type="EMBL" id="VDK59250.1"/>
    </source>
</evidence>
<proteinExistence type="predicted"/>
<dbReference type="PANTHER" id="PTHR14145">
    <property type="entry name" value="26S PROTESOME SUBUNIT 6"/>
    <property type="match status" value="1"/>
</dbReference>
<dbReference type="InterPro" id="IPR019585">
    <property type="entry name" value="Rpn7/CSN1"/>
</dbReference>
<accession>A0A0M3K9G0</accession>
<gene>
    <name evidence="8" type="ORF">ASIM_LOCUS17008</name>
</gene>
<evidence type="ECO:0000256" key="5">
    <source>
        <dbReference type="ARBA" id="ARBA00023242"/>
    </source>
</evidence>
<dbReference type="Gene3D" id="1.25.40.570">
    <property type="match status" value="2"/>
</dbReference>
<feature type="domain" description="26S proteasome regulatory subunit Rpn7 N-terminal" evidence="7">
    <location>
        <begin position="295"/>
        <end position="428"/>
    </location>
</feature>
<reference evidence="8 9" key="2">
    <citation type="submission" date="2018-11" db="EMBL/GenBank/DDBJ databases">
        <authorList>
            <consortium name="Pathogen Informatics"/>
        </authorList>
    </citation>
    <scope>NUCLEOTIDE SEQUENCE [LARGE SCALE GENOMIC DNA]</scope>
</reference>
<dbReference type="Pfam" id="PF10602">
    <property type="entry name" value="RPN7"/>
    <property type="match status" value="1"/>
</dbReference>
<dbReference type="EMBL" id="UYRR01033645">
    <property type="protein sequence ID" value="VDK59250.1"/>
    <property type="molecule type" value="Genomic_DNA"/>
</dbReference>
<organism evidence="10">
    <name type="scientific">Anisakis simplex</name>
    <name type="common">Herring worm</name>
    <dbReference type="NCBI Taxonomy" id="6269"/>
    <lineage>
        <taxon>Eukaryota</taxon>
        <taxon>Metazoa</taxon>
        <taxon>Ecdysozoa</taxon>
        <taxon>Nematoda</taxon>
        <taxon>Chromadorea</taxon>
        <taxon>Rhabditida</taxon>
        <taxon>Spirurina</taxon>
        <taxon>Ascaridomorpha</taxon>
        <taxon>Ascaridoidea</taxon>
        <taxon>Anisakidae</taxon>
        <taxon>Anisakis</taxon>
        <taxon>Anisakis simplex complex</taxon>
    </lineage>
</organism>
<dbReference type="WBParaSite" id="ASIM_0001760401-mRNA-1">
    <property type="protein sequence ID" value="ASIM_0001760401-mRNA-1"/>
    <property type="gene ID" value="ASIM_0001760401"/>
</dbReference>
<feature type="compositionally biased region" description="Polar residues" evidence="6">
    <location>
        <begin position="234"/>
        <end position="254"/>
    </location>
</feature>
<dbReference type="PANTHER" id="PTHR14145:SF2">
    <property type="entry name" value="COP9 SIGNALOSOME COMPLEX SUBUNIT 1"/>
    <property type="match status" value="1"/>
</dbReference>
<evidence type="ECO:0000256" key="6">
    <source>
        <dbReference type="SAM" id="MobiDB-lite"/>
    </source>
</evidence>
<dbReference type="GO" id="GO:0008180">
    <property type="term" value="C:COP9 signalosome"/>
    <property type="evidence" value="ECO:0007669"/>
    <property type="project" value="UniProtKB-KW"/>
</dbReference>
<reference evidence="10" key="1">
    <citation type="submission" date="2017-02" db="UniProtKB">
        <authorList>
            <consortium name="WormBaseParasite"/>
        </authorList>
    </citation>
    <scope>IDENTIFICATION</scope>
</reference>
<evidence type="ECO:0000256" key="2">
    <source>
        <dbReference type="ARBA" id="ARBA00004496"/>
    </source>
</evidence>
<keyword evidence="9" id="KW-1185">Reference proteome</keyword>
<protein>
    <submittedName>
        <fullName evidence="10">COP9 signalosome complex subunit 1 (inferred by orthology to a C. elegans protein)</fullName>
    </submittedName>
</protein>
<sequence length="472" mass="53305">MRQERHLELQIHATHQGEGEIKEGGRTLLAEVVYEIVKQCFELDFTDDDLRDPIAVLNPNVTRNSFRDERFYTNFEYSKGLFSIVEMAFCRYSPEMEMSVPDPDDLMDAHVEEPLEEHEYDISNGNEMDDDYGPSNVSPVPIASHDENMMRAERLQSPQMVNSIPFELEQLTANYKGYALMNRLLFVADNCPPMRKDALLTLISYNTSNVPMYMTAYNRLDNLKAFGNGTNIGNATSTQEDSATSSNGHSSGMQSAAGGLPQCIDSQWIETTNAKAQAKLEILSADFKRQKDEGVKMLLNWIEVTIHLSQWHRVEPLMTQVERAICEAVESESVAVSSSSRSVRYAMNASQSAGRSLKQLIQTSKAKIAAVIALYRLNTNNYKAVAEKCLQIDLDYFDYPSLLSAKDIAVFGTFCALATFERSELKEKVLGSVLFRKFLESEPKLVELLQKFCRSEFGTCLDIMEEVNFHTL</sequence>
<evidence type="ECO:0000259" key="7">
    <source>
        <dbReference type="Pfam" id="PF10602"/>
    </source>
</evidence>
<evidence type="ECO:0000256" key="4">
    <source>
        <dbReference type="ARBA" id="ARBA00022790"/>
    </source>
</evidence>
<dbReference type="GO" id="GO:0005737">
    <property type="term" value="C:cytoplasm"/>
    <property type="evidence" value="ECO:0007669"/>
    <property type="project" value="UniProtKB-SubCell"/>
</dbReference>
<evidence type="ECO:0000256" key="3">
    <source>
        <dbReference type="ARBA" id="ARBA00022490"/>
    </source>
</evidence>
<evidence type="ECO:0000313" key="9">
    <source>
        <dbReference type="Proteomes" id="UP000267096"/>
    </source>
</evidence>
<feature type="region of interest" description="Disordered" evidence="6">
    <location>
        <begin position="234"/>
        <end position="257"/>
    </location>
</feature>
<comment type="subcellular location">
    <subcellularLocation>
        <location evidence="2">Cytoplasm</location>
    </subcellularLocation>
    <subcellularLocation>
        <location evidence="1">Nucleus</location>
    </subcellularLocation>
</comment>